<name>A0A1L9TLW3_9EURO</name>
<evidence type="ECO:0000313" key="1">
    <source>
        <dbReference type="EMBL" id="OJJ60426.1"/>
    </source>
</evidence>
<gene>
    <name evidence="1" type="ORF">ASPSYDRAFT_28966</name>
</gene>
<reference evidence="2" key="1">
    <citation type="journal article" date="2017" name="Genome Biol.">
        <title>Comparative genomics reveals high biological diversity and specific adaptations in the industrially and medically important fungal genus Aspergillus.</title>
        <authorList>
            <person name="de Vries R.P."/>
            <person name="Riley R."/>
            <person name="Wiebenga A."/>
            <person name="Aguilar-Osorio G."/>
            <person name="Amillis S."/>
            <person name="Uchima C.A."/>
            <person name="Anderluh G."/>
            <person name="Asadollahi M."/>
            <person name="Askin M."/>
            <person name="Barry K."/>
            <person name="Battaglia E."/>
            <person name="Bayram O."/>
            <person name="Benocci T."/>
            <person name="Braus-Stromeyer S.A."/>
            <person name="Caldana C."/>
            <person name="Canovas D."/>
            <person name="Cerqueira G.C."/>
            <person name="Chen F."/>
            <person name="Chen W."/>
            <person name="Choi C."/>
            <person name="Clum A."/>
            <person name="Dos Santos R.A."/>
            <person name="Damasio A.R."/>
            <person name="Diallinas G."/>
            <person name="Emri T."/>
            <person name="Fekete E."/>
            <person name="Flipphi M."/>
            <person name="Freyberg S."/>
            <person name="Gallo A."/>
            <person name="Gournas C."/>
            <person name="Habgood R."/>
            <person name="Hainaut M."/>
            <person name="Harispe M.L."/>
            <person name="Henrissat B."/>
            <person name="Hilden K.S."/>
            <person name="Hope R."/>
            <person name="Hossain A."/>
            <person name="Karabika E."/>
            <person name="Karaffa L."/>
            <person name="Karanyi Z."/>
            <person name="Krasevec N."/>
            <person name="Kuo A."/>
            <person name="Kusch H."/>
            <person name="LaButti K."/>
            <person name="Lagendijk E.L."/>
            <person name="Lapidus A."/>
            <person name="Levasseur A."/>
            <person name="Lindquist E."/>
            <person name="Lipzen A."/>
            <person name="Logrieco A.F."/>
            <person name="MacCabe A."/>
            <person name="Maekelae M.R."/>
            <person name="Malavazi I."/>
            <person name="Melin P."/>
            <person name="Meyer V."/>
            <person name="Mielnichuk N."/>
            <person name="Miskei M."/>
            <person name="Molnar A.P."/>
            <person name="Mule G."/>
            <person name="Ngan C.Y."/>
            <person name="Orejas M."/>
            <person name="Orosz E."/>
            <person name="Ouedraogo J.P."/>
            <person name="Overkamp K.M."/>
            <person name="Park H.-S."/>
            <person name="Perrone G."/>
            <person name="Piumi F."/>
            <person name="Punt P.J."/>
            <person name="Ram A.F."/>
            <person name="Ramon A."/>
            <person name="Rauscher S."/>
            <person name="Record E."/>
            <person name="Riano-Pachon D.M."/>
            <person name="Robert V."/>
            <person name="Roehrig J."/>
            <person name="Ruller R."/>
            <person name="Salamov A."/>
            <person name="Salih N.S."/>
            <person name="Samson R.A."/>
            <person name="Sandor E."/>
            <person name="Sanguinetti M."/>
            <person name="Schuetze T."/>
            <person name="Sepcic K."/>
            <person name="Shelest E."/>
            <person name="Sherlock G."/>
            <person name="Sophianopoulou V."/>
            <person name="Squina F.M."/>
            <person name="Sun H."/>
            <person name="Susca A."/>
            <person name="Todd R.B."/>
            <person name="Tsang A."/>
            <person name="Unkles S.E."/>
            <person name="van de Wiele N."/>
            <person name="van Rossen-Uffink D."/>
            <person name="Oliveira J.V."/>
            <person name="Vesth T.C."/>
            <person name="Visser J."/>
            <person name="Yu J.-H."/>
            <person name="Zhou M."/>
            <person name="Andersen M.R."/>
            <person name="Archer D.B."/>
            <person name="Baker S.E."/>
            <person name="Benoit I."/>
            <person name="Brakhage A.A."/>
            <person name="Braus G.H."/>
            <person name="Fischer R."/>
            <person name="Frisvad J.C."/>
            <person name="Goldman G.H."/>
            <person name="Houbraken J."/>
            <person name="Oakley B."/>
            <person name="Pocsi I."/>
            <person name="Scazzocchio C."/>
            <person name="Seiboth B."/>
            <person name="vanKuyk P.A."/>
            <person name="Wortman J."/>
            <person name="Dyer P.S."/>
            <person name="Grigoriev I.V."/>
        </authorList>
    </citation>
    <scope>NUCLEOTIDE SEQUENCE [LARGE SCALE GENOMIC DNA]</scope>
    <source>
        <strain evidence="2">CBS 593.65</strain>
    </source>
</reference>
<protein>
    <submittedName>
        <fullName evidence="1">Uncharacterized protein</fullName>
    </submittedName>
</protein>
<dbReference type="AlphaFoldDB" id="A0A1L9TLW3"/>
<organism evidence="1 2">
    <name type="scientific">Aspergillus sydowii CBS 593.65</name>
    <dbReference type="NCBI Taxonomy" id="1036612"/>
    <lineage>
        <taxon>Eukaryota</taxon>
        <taxon>Fungi</taxon>
        <taxon>Dikarya</taxon>
        <taxon>Ascomycota</taxon>
        <taxon>Pezizomycotina</taxon>
        <taxon>Eurotiomycetes</taxon>
        <taxon>Eurotiomycetidae</taxon>
        <taxon>Eurotiales</taxon>
        <taxon>Aspergillaceae</taxon>
        <taxon>Aspergillus</taxon>
        <taxon>Aspergillus subgen. Nidulantes</taxon>
    </lineage>
</organism>
<dbReference type="VEuPathDB" id="FungiDB:ASPSYDRAFT_28966"/>
<sequence>MTERQFQGESQRRGLSRLMTENKMKSYRRKNKIMVDNLLKSKFMALLLKFKDRNAGIYQVSIEFWGNHADPQLRNVTTWDGKNWTRLGSKSPQTKALMVLDRGSSSPPATPRVVPPSRDMIISVIKVKEPFSCLVELVQEQAEQLYPDAYRCKSGSHREIRGIPRNCGLGLPTYWASVSVHAISWCPDLDDSAEVMRVNDPMCALNCKSYVGALQPGSSAAGFTASLRNTGVLRDATSCARMSAANVDVRPAQSTWYRAIANPSFQPGPEQTQ</sequence>
<dbReference type="EMBL" id="KV878584">
    <property type="protein sequence ID" value="OJJ60426.1"/>
    <property type="molecule type" value="Genomic_DNA"/>
</dbReference>
<dbReference type="GeneID" id="63760654"/>
<proteinExistence type="predicted"/>
<evidence type="ECO:0000313" key="2">
    <source>
        <dbReference type="Proteomes" id="UP000184356"/>
    </source>
</evidence>
<dbReference type="Proteomes" id="UP000184356">
    <property type="component" value="Unassembled WGS sequence"/>
</dbReference>
<accession>A0A1L9TLW3</accession>
<dbReference type="RefSeq" id="XP_040704232.1">
    <property type="nucleotide sequence ID" value="XM_040844581.1"/>
</dbReference>
<keyword evidence="2" id="KW-1185">Reference proteome</keyword>